<accession>A0ACA9NYF9</accession>
<proteinExistence type="predicted"/>
<organism evidence="1 2">
    <name type="scientific">Acaulospora colombiana</name>
    <dbReference type="NCBI Taxonomy" id="27376"/>
    <lineage>
        <taxon>Eukaryota</taxon>
        <taxon>Fungi</taxon>
        <taxon>Fungi incertae sedis</taxon>
        <taxon>Mucoromycota</taxon>
        <taxon>Glomeromycotina</taxon>
        <taxon>Glomeromycetes</taxon>
        <taxon>Diversisporales</taxon>
        <taxon>Acaulosporaceae</taxon>
        <taxon>Acaulospora</taxon>
    </lineage>
</organism>
<gene>
    <name evidence="1" type="ORF">ACOLOM_LOCUS9458</name>
</gene>
<dbReference type="EMBL" id="CAJVPT010027479">
    <property type="protein sequence ID" value="CAG8683814.1"/>
    <property type="molecule type" value="Genomic_DNA"/>
</dbReference>
<name>A0ACA9NYF9_9GLOM</name>
<dbReference type="Proteomes" id="UP000789525">
    <property type="component" value="Unassembled WGS sequence"/>
</dbReference>
<evidence type="ECO:0000313" key="2">
    <source>
        <dbReference type="Proteomes" id="UP000789525"/>
    </source>
</evidence>
<keyword evidence="2" id="KW-1185">Reference proteome</keyword>
<feature type="non-terminal residue" evidence="1">
    <location>
        <position position="1"/>
    </location>
</feature>
<protein>
    <submittedName>
        <fullName evidence="1">1834_t:CDS:1</fullName>
    </submittedName>
</protein>
<comment type="caution">
    <text evidence="1">The sequence shown here is derived from an EMBL/GenBank/DDBJ whole genome shotgun (WGS) entry which is preliminary data.</text>
</comment>
<feature type="non-terminal residue" evidence="1">
    <location>
        <position position="762"/>
    </location>
</feature>
<evidence type="ECO:0000313" key="1">
    <source>
        <dbReference type="EMBL" id="CAG8683814.1"/>
    </source>
</evidence>
<reference evidence="1" key="1">
    <citation type="submission" date="2021-06" db="EMBL/GenBank/DDBJ databases">
        <authorList>
            <person name="Kallberg Y."/>
            <person name="Tangrot J."/>
            <person name="Rosling A."/>
        </authorList>
    </citation>
    <scope>NUCLEOTIDE SEQUENCE</scope>
    <source>
        <strain evidence="1">CL356</strain>
    </source>
</reference>
<sequence length="762" mass="86551">VLAPSDLDWVSLVAIRVHYRNLSYVSLLLMDQIVFSHSMEHLQFWLECARSYLQGIRCRYSTSTTAARHMWPNSLVGPGGTVHILREVLLWVLKRSGAVRSLAGGDGVGDDNDVLDLEKIATKNRKDANNKAENQVYMTPQRFEFVSILPEQEWEQWIAHVRVALMRCSLSGGMGIVTESARYVRDPENYLMLVSTRLIHRRLLATLEKALSGAESSTANLHSRPLMATGLEVALPSTHGWPQPTRSPPFLNSQVKESARPEDPLTITDDTTAWEIYNHRAAEVDRDLLKDWNDNLNTLLIFTLGLLQEDSAETTRDILLVITRQLANNSIPAFEPAPFTAEAWAIRVNGFFFASIMCSLVVALFAVLALQWIAGYDAGLTTPSPSKRAAQRQLRYMGMESISAVVMAGAAIGAAVYLFTTAISTVWIEAPFRTQTSKTLAIVSREILVWLRMVLVRFPLRVYKEKLLATEWAESKYQIGVAWRQIREATAWPPKTFAKCEEQRADSIRTLHVDSLMWLANSIDILPSSRNSILILLQEFMELPPHILLKREWFIDAPWENIFTMLCKPYFGRNSLEDFTAEDLENLAFLCRALGMIFTNIKNEAFEQLYIILERTKDDSLGASVCLAHHNYDYAQEFPGPCLEDGFICACRAIREISPDYFHYFLLYIRDHQEHPVFKLDISYTAVEALASAYSLTSEAIRNPSSATLIHPKSVDTIFDVLSHSMRETIDQERTPVNRYVSAMEDGIYDKREIYRAMFRSL</sequence>